<evidence type="ECO:0000256" key="4">
    <source>
        <dbReference type="ARBA" id="ARBA00023125"/>
    </source>
</evidence>
<dbReference type="SMR" id="A0A060VDY5"/>
<dbReference type="InterPro" id="IPR019661">
    <property type="entry name" value="RepA2"/>
</dbReference>
<keyword evidence="2" id="KW-0615">Plasmid copy control</keyword>
<reference evidence="14 15" key="1">
    <citation type="submission" date="2018-06" db="EMBL/GenBank/DDBJ databases">
        <authorList>
            <consortium name="Pathogen Informatics"/>
            <person name="Doyle S."/>
        </authorList>
    </citation>
    <scope>NUCLEOTIDE SEQUENCE [LARGE SCALE GENOMIC DNA]</scope>
    <source>
        <strain evidence="13 18">NCTC204</strain>
        <strain evidence="9 14">NCTC5052</strain>
        <strain evidence="11 15">NCTC8849</strain>
        <strain evidence="12 17">NCTC9617</strain>
        <strain evidence="8 16">NCTC9637</strain>
    </source>
</reference>
<dbReference type="Proteomes" id="UP000254103">
    <property type="component" value="Unassembled WGS sequence"/>
</dbReference>
<dbReference type="RefSeq" id="WP_000083819.1">
    <property type="nucleotide sequence ID" value="NZ_CAESWY010000005.1"/>
</dbReference>
<dbReference type="EMBL" id="UGLJ01000006">
    <property type="protein sequence ID" value="STU47503.1"/>
    <property type="molecule type" value="Genomic_DNA"/>
</dbReference>
<evidence type="ECO:0000313" key="12">
    <source>
        <dbReference type="EMBL" id="STX07915.1"/>
    </source>
</evidence>
<evidence type="ECO:0000256" key="7">
    <source>
        <dbReference type="SAM" id="MobiDB-lite"/>
    </source>
</evidence>
<dbReference type="GO" id="GO:0003677">
    <property type="term" value="F:DNA binding"/>
    <property type="evidence" value="ECO:0007669"/>
    <property type="project" value="UniProtKB-KW"/>
</dbReference>
<dbReference type="Pfam" id="PF10723">
    <property type="entry name" value="RepB-RCR_reg"/>
    <property type="match status" value="1"/>
</dbReference>
<dbReference type="EMBL" id="UGMD01000003">
    <property type="protein sequence ID" value="STY78601.1"/>
    <property type="molecule type" value="Genomic_DNA"/>
</dbReference>
<protein>
    <recommendedName>
        <fullName evidence="6">Protein CopB</fullName>
    </recommendedName>
</protein>
<evidence type="ECO:0000313" key="8">
    <source>
        <dbReference type="EMBL" id="STT45287.1"/>
    </source>
</evidence>
<dbReference type="EMBL" id="UGLC01000005">
    <property type="protein sequence ID" value="STU51539.1"/>
    <property type="molecule type" value="Genomic_DNA"/>
</dbReference>
<name>A0A060VDY5_KLEPN</name>
<keyword evidence="5" id="KW-0804">Transcription</keyword>
<evidence type="ECO:0000313" key="14">
    <source>
        <dbReference type="Proteomes" id="UP000254103"/>
    </source>
</evidence>
<dbReference type="GO" id="GO:0006276">
    <property type="term" value="P:plasmid maintenance"/>
    <property type="evidence" value="ECO:0007669"/>
    <property type="project" value="UniProtKB-KW"/>
</dbReference>
<sequence length="86" mass="10038">MSQTENAVTSSLSQKRFVRRGKPMTDSEKQMAAVARKRLTHKEIKVFVKNPLKDLMVEYCEREGITQAQFVEKIIKDELQRLDILK</sequence>
<evidence type="ECO:0000313" key="9">
    <source>
        <dbReference type="EMBL" id="STU47414.1"/>
    </source>
</evidence>
<feature type="region of interest" description="Disordered" evidence="7">
    <location>
        <begin position="1"/>
        <end position="31"/>
    </location>
</feature>
<evidence type="ECO:0000313" key="15">
    <source>
        <dbReference type="Proteomes" id="UP000254799"/>
    </source>
</evidence>
<proteinExistence type="predicted"/>
<evidence type="ECO:0000256" key="5">
    <source>
        <dbReference type="ARBA" id="ARBA00023163"/>
    </source>
</evidence>
<dbReference type="Proteomes" id="UP000255099">
    <property type="component" value="Unassembled WGS sequence"/>
</dbReference>
<evidence type="ECO:0000256" key="1">
    <source>
        <dbReference type="ARBA" id="ARBA00022491"/>
    </source>
</evidence>
<evidence type="ECO:0000256" key="2">
    <source>
        <dbReference type="ARBA" id="ARBA00022689"/>
    </source>
</evidence>
<keyword evidence="1" id="KW-0678">Repressor</keyword>
<evidence type="ECO:0000313" key="16">
    <source>
        <dbReference type="Proteomes" id="UP000255099"/>
    </source>
</evidence>
<evidence type="ECO:0000313" key="10">
    <source>
        <dbReference type="EMBL" id="STU47503.1"/>
    </source>
</evidence>
<organism evidence="12 17">
    <name type="scientific">Klebsiella pneumoniae</name>
    <dbReference type="NCBI Taxonomy" id="573"/>
    <lineage>
        <taxon>Bacteria</taxon>
        <taxon>Pseudomonadati</taxon>
        <taxon>Pseudomonadota</taxon>
        <taxon>Gammaproteobacteria</taxon>
        <taxon>Enterobacterales</taxon>
        <taxon>Enterobacteriaceae</taxon>
        <taxon>Klebsiella/Raoultella group</taxon>
        <taxon>Klebsiella</taxon>
        <taxon>Klebsiella pneumoniae complex</taxon>
    </lineage>
</organism>
<dbReference type="Proteomes" id="UP000255167">
    <property type="component" value="Unassembled WGS sequence"/>
</dbReference>
<dbReference type="EMBL" id="UGLB01000001">
    <property type="protein sequence ID" value="STT45287.1"/>
    <property type="molecule type" value="Genomic_DNA"/>
</dbReference>
<feature type="compositionally biased region" description="Polar residues" evidence="7">
    <location>
        <begin position="1"/>
        <end position="14"/>
    </location>
</feature>
<evidence type="ECO:0000313" key="11">
    <source>
        <dbReference type="EMBL" id="STU51539.1"/>
    </source>
</evidence>
<evidence type="ECO:0000256" key="6">
    <source>
        <dbReference type="ARBA" id="ARBA00031853"/>
    </source>
</evidence>
<dbReference type="AlphaFoldDB" id="A0A060VDY5"/>
<accession>A0A060VDY5</accession>
<dbReference type="Proteomes" id="UP000255192">
    <property type="component" value="Unassembled WGS sequence"/>
</dbReference>
<evidence type="ECO:0000256" key="3">
    <source>
        <dbReference type="ARBA" id="ARBA00023015"/>
    </source>
</evidence>
<dbReference type="NCBIfam" id="NF010256">
    <property type="entry name" value="PRK13702.1"/>
    <property type="match status" value="1"/>
</dbReference>
<keyword evidence="3" id="KW-0805">Transcription regulation</keyword>
<dbReference type="Proteomes" id="UP000254799">
    <property type="component" value="Unassembled WGS sequence"/>
</dbReference>
<dbReference type="EMBL" id="UGNC01000006">
    <property type="protein sequence ID" value="STX07915.1"/>
    <property type="molecule type" value="Genomic_DNA"/>
</dbReference>
<evidence type="ECO:0000313" key="18">
    <source>
        <dbReference type="Proteomes" id="UP000255192"/>
    </source>
</evidence>
<dbReference type="EMBL" id="UGLJ01000006">
    <property type="protein sequence ID" value="STU47414.1"/>
    <property type="molecule type" value="Genomic_DNA"/>
</dbReference>
<evidence type="ECO:0000313" key="13">
    <source>
        <dbReference type="EMBL" id="STY78601.1"/>
    </source>
</evidence>
<evidence type="ECO:0000313" key="17">
    <source>
        <dbReference type="Proteomes" id="UP000255167"/>
    </source>
</evidence>
<keyword evidence="4" id="KW-0238">DNA-binding</keyword>
<gene>
    <name evidence="13" type="ORF">NCTC204_06928</name>
    <name evidence="9" type="ORF">NCTC5052_05583</name>
    <name evidence="10" type="ORF">NCTC5052_05630</name>
    <name evidence="11" type="ORF">NCTC8849_06596</name>
    <name evidence="12" type="ORF">NCTC9617_06931</name>
    <name evidence="8" type="ORF">NCTC9637_00127</name>
</gene>